<proteinExistence type="predicted"/>
<dbReference type="InterPro" id="IPR009003">
    <property type="entry name" value="Peptidase_S1_PA"/>
</dbReference>
<dbReference type="InterPro" id="IPR043504">
    <property type="entry name" value="Peptidase_S1_PA_chymotrypsin"/>
</dbReference>
<dbReference type="SUPFAM" id="SSF50494">
    <property type="entry name" value="Trypsin-like serine proteases"/>
    <property type="match status" value="1"/>
</dbReference>
<protein>
    <submittedName>
        <fullName evidence="2">Uncharacterized protein</fullName>
    </submittedName>
</protein>
<keyword evidence="1" id="KW-0378">Hydrolase</keyword>
<evidence type="ECO:0000313" key="2">
    <source>
        <dbReference type="EMBL" id="UGO57323.1"/>
    </source>
</evidence>
<sequence>MAFECDQLVWFEPHYIFVDRTIEVVKETVIKPSLFQEVFGKLGGWFSQTAKSVEAEVFDQLGLKQSLLSRVLLYGSCTYGLYKGIKYVYTDPTIRVAVNKLYAKVDKFNPKVVTQPRANYEKESVRAGSVEGPQMARKHQAFVGVLSGKEFMAVGSAHRINDHLIVPEHVVALATQNGQVAVRSHLGVVVEVSVSNSHVLATDLMAIKLDSNEWARLGLGKVPIYHNIDERSGTLVSIHGLEGKGTMGKLKHDTMFGTVKYDGTTHHGYSGGGYYSGSNLAGIHIRGGHVNGGFSASYVLMLLNSAERVKPESSEDWLERIATKGQKSAVTVDHFDSEEVRIRYRGQYHVVSREAYFKAFGDDWIDVDMHGYNDYVEESAPFLCRKPRNSGVSNIEPALEISGLRQNSDSMIELQKVCQEYLSQVVTGMARKDLGMFKASIRDRTIAGPSSDIERK</sequence>
<dbReference type="GO" id="GO:0016787">
    <property type="term" value="F:hydrolase activity"/>
    <property type="evidence" value="ECO:0007669"/>
    <property type="project" value="UniProtKB-KW"/>
</dbReference>
<accession>A0A8K1U476</accession>
<reference evidence="2" key="1">
    <citation type="submission" date="2020-11" db="EMBL/GenBank/DDBJ databases">
        <title>RNA virus dark matter in the feces of wild birds.</title>
        <authorList>
            <person name="Lu X."/>
            <person name="Yang X.S."/>
            <person name="Zhang W."/>
        </authorList>
    </citation>
    <scope>NUCLEOTIDE SEQUENCE</scope>
    <source>
        <strain evidence="2">Willowwarbler174con54</strain>
    </source>
</reference>
<evidence type="ECO:0000256" key="1">
    <source>
        <dbReference type="ARBA" id="ARBA00022801"/>
    </source>
</evidence>
<organism evidence="2">
    <name type="scientific">Riboviria sp</name>
    <dbReference type="NCBI Taxonomy" id="2585031"/>
    <lineage>
        <taxon>Viruses</taxon>
        <taxon>Riboviria</taxon>
    </lineage>
</organism>
<dbReference type="EMBL" id="MW239331">
    <property type="protein sequence ID" value="UGO57323.1"/>
    <property type="molecule type" value="Genomic_RNA"/>
</dbReference>
<name>A0A8K1U476_9VIRU</name>
<dbReference type="Gene3D" id="2.40.10.10">
    <property type="entry name" value="Trypsin-like serine proteases"/>
    <property type="match status" value="2"/>
</dbReference>